<evidence type="ECO:0000259" key="3">
    <source>
        <dbReference type="Pfam" id="PF03544"/>
    </source>
</evidence>
<sequence length="277" mass="29686">MSKVSVFNHAWIDLVFEGRNQEYGAYQLRRQDSKTTLIALFSGIGLMVCLVAVPTAINYFIPKQDVASVTPNDPGVIVTLDDFKPPVEEPEPPMPETAPAAAAPPSITPTTELKPIVATSEPVEFTTTTEELNTAPPAATTTAGNGSGTVNIGPSGTVPGGTGTNTTGTVSGPEIIENVVDVMPQFPGGLERFYSEVGKRFRTPENDSETTLKVYVSFVVEKDGSMTNLKVLRDPCNCMGKEALRVLNSIKTKWEPGKKKGVTVRTAYNLPITVNLK</sequence>
<dbReference type="GO" id="GO:0031992">
    <property type="term" value="F:energy transducer activity"/>
    <property type="evidence" value="ECO:0007669"/>
    <property type="project" value="TreeGrafter"/>
</dbReference>
<evidence type="ECO:0000256" key="2">
    <source>
        <dbReference type="SAM" id="Phobius"/>
    </source>
</evidence>
<feature type="transmembrane region" description="Helical" evidence="2">
    <location>
        <begin position="37"/>
        <end position="61"/>
    </location>
</feature>
<organism evidence="4 5">
    <name type="scientific">Flavobacterium zepuense</name>
    <dbReference type="NCBI Taxonomy" id="2593302"/>
    <lineage>
        <taxon>Bacteria</taxon>
        <taxon>Pseudomonadati</taxon>
        <taxon>Bacteroidota</taxon>
        <taxon>Flavobacteriia</taxon>
        <taxon>Flavobacteriales</taxon>
        <taxon>Flavobacteriaceae</taxon>
        <taxon>Flavobacterium</taxon>
    </lineage>
</organism>
<evidence type="ECO:0000313" key="4">
    <source>
        <dbReference type="EMBL" id="TRW25088.1"/>
    </source>
</evidence>
<name>A0A552V3R4_9FLAO</name>
<dbReference type="Pfam" id="PF03544">
    <property type="entry name" value="TonB_C"/>
    <property type="match status" value="1"/>
</dbReference>
<protein>
    <submittedName>
        <fullName evidence="4">Energy transducer TonB</fullName>
    </submittedName>
</protein>
<dbReference type="Proteomes" id="UP000320643">
    <property type="component" value="Unassembled WGS sequence"/>
</dbReference>
<dbReference type="GO" id="GO:0055085">
    <property type="term" value="P:transmembrane transport"/>
    <property type="evidence" value="ECO:0007669"/>
    <property type="project" value="InterPro"/>
</dbReference>
<comment type="caution">
    <text evidence="4">The sequence shown here is derived from an EMBL/GenBank/DDBJ whole genome shotgun (WGS) entry which is preliminary data.</text>
</comment>
<gene>
    <name evidence="4" type="ORF">FMM05_07170</name>
</gene>
<dbReference type="AlphaFoldDB" id="A0A552V3R4"/>
<feature type="region of interest" description="Disordered" evidence="1">
    <location>
        <begin position="127"/>
        <end position="171"/>
    </location>
</feature>
<feature type="compositionally biased region" description="Low complexity" evidence="1">
    <location>
        <begin position="127"/>
        <end position="144"/>
    </location>
</feature>
<feature type="region of interest" description="Disordered" evidence="1">
    <location>
        <begin position="83"/>
        <end position="104"/>
    </location>
</feature>
<keyword evidence="2" id="KW-0472">Membrane</keyword>
<dbReference type="InterPro" id="IPR037682">
    <property type="entry name" value="TonB_C"/>
</dbReference>
<dbReference type="InterPro" id="IPR051045">
    <property type="entry name" value="TonB-dependent_transducer"/>
</dbReference>
<keyword evidence="2" id="KW-0812">Transmembrane</keyword>
<feature type="domain" description="TonB C-terminal" evidence="3">
    <location>
        <begin position="213"/>
        <end position="273"/>
    </location>
</feature>
<dbReference type="Gene3D" id="3.30.1150.10">
    <property type="match status" value="1"/>
</dbReference>
<dbReference type="PANTHER" id="PTHR33446:SF2">
    <property type="entry name" value="PROTEIN TONB"/>
    <property type="match status" value="1"/>
</dbReference>
<dbReference type="GO" id="GO:0098797">
    <property type="term" value="C:plasma membrane protein complex"/>
    <property type="evidence" value="ECO:0007669"/>
    <property type="project" value="TreeGrafter"/>
</dbReference>
<proteinExistence type="predicted"/>
<dbReference type="RefSeq" id="WP_143372672.1">
    <property type="nucleotide sequence ID" value="NZ_VJVZ01000004.1"/>
</dbReference>
<dbReference type="EMBL" id="VJVZ01000004">
    <property type="protein sequence ID" value="TRW25088.1"/>
    <property type="molecule type" value="Genomic_DNA"/>
</dbReference>
<dbReference type="SUPFAM" id="SSF74653">
    <property type="entry name" value="TolA/TonB C-terminal domain"/>
    <property type="match status" value="1"/>
</dbReference>
<evidence type="ECO:0000256" key="1">
    <source>
        <dbReference type="SAM" id="MobiDB-lite"/>
    </source>
</evidence>
<evidence type="ECO:0000313" key="5">
    <source>
        <dbReference type="Proteomes" id="UP000320643"/>
    </source>
</evidence>
<reference evidence="4 5" key="1">
    <citation type="submission" date="2019-07" db="EMBL/GenBank/DDBJ databases">
        <title>Flavobacterium sp. nov., isolated from glacier ice.</title>
        <authorList>
            <person name="Liu Q."/>
            <person name="Xin Y.-H."/>
        </authorList>
    </citation>
    <scope>NUCLEOTIDE SEQUENCE [LARGE SCALE GENOMIC DNA]</scope>
    <source>
        <strain evidence="4 5">ZT4R6</strain>
    </source>
</reference>
<dbReference type="OrthoDB" id="1095452at2"/>
<keyword evidence="2" id="KW-1133">Transmembrane helix</keyword>
<keyword evidence="5" id="KW-1185">Reference proteome</keyword>
<accession>A0A552V3R4</accession>
<dbReference type="PANTHER" id="PTHR33446">
    <property type="entry name" value="PROTEIN TONB-RELATED"/>
    <property type="match status" value="1"/>
</dbReference>